<dbReference type="InterPro" id="IPR002067">
    <property type="entry name" value="MCP"/>
</dbReference>
<keyword evidence="12" id="KW-1185">Reference proteome</keyword>
<keyword evidence="3 10" id="KW-0813">Transport</keyword>
<evidence type="ECO:0000256" key="1">
    <source>
        <dbReference type="ARBA" id="ARBA00004448"/>
    </source>
</evidence>
<dbReference type="Pfam" id="PF00153">
    <property type="entry name" value="Mito_carr"/>
    <property type="match status" value="3"/>
</dbReference>
<dbReference type="PRINTS" id="PR00926">
    <property type="entry name" value="MITOCARRIER"/>
</dbReference>
<comment type="caution">
    <text evidence="11">The sequence shown here is derived from an EMBL/GenBank/DDBJ whole genome shotgun (WGS) entry which is preliminary data.</text>
</comment>
<reference evidence="11" key="1">
    <citation type="submission" date="2021-01" db="EMBL/GenBank/DDBJ databases">
        <authorList>
            <person name="Li R."/>
            <person name="Bekaert M."/>
        </authorList>
    </citation>
    <scope>NUCLEOTIDE SEQUENCE</scope>
    <source>
        <strain evidence="11">Farmed</strain>
    </source>
</reference>
<organism evidence="11 12">
    <name type="scientific">Acanthosepion pharaonis</name>
    <name type="common">Pharaoh cuttlefish</name>
    <name type="synonym">Sepia pharaonis</name>
    <dbReference type="NCBI Taxonomy" id="158019"/>
    <lineage>
        <taxon>Eukaryota</taxon>
        <taxon>Metazoa</taxon>
        <taxon>Spiralia</taxon>
        <taxon>Lophotrochozoa</taxon>
        <taxon>Mollusca</taxon>
        <taxon>Cephalopoda</taxon>
        <taxon>Coleoidea</taxon>
        <taxon>Decapodiformes</taxon>
        <taxon>Sepiida</taxon>
        <taxon>Sepiina</taxon>
        <taxon>Sepiidae</taxon>
        <taxon>Acanthosepion</taxon>
    </lineage>
</organism>
<feature type="repeat" description="Solcar" evidence="9">
    <location>
        <begin position="115"/>
        <end position="203"/>
    </location>
</feature>
<dbReference type="PROSITE" id="PS50920">
    <property type="entry name" value="SOLCAR"/>
    <property type="match status" value="3"/>
</dbReference>
<dbReference type="EMBL" id="CAHIKZ030004248">
    <property type="protein sequence ID" value="CAE1309010.1"/>
    <property type="molecule type" value="Genomic_DNA"/>
</dbReference>
<keyword evidence="6" id="KW-0999">Mitochondrion inner membrane</keyword>
<keyword evidence="8 9" id="KW-0472">Membrane</keyword>
<dbReference type="OrthoDB" id="270584at2759"/>
<evidence type="ECO:0000256" key="4">
    <source>
        <dbReference type="ARBA" id="ARBA00022692"/>
    </source>
</evidence>
<evidence type="ECO:0000256" key="6">
    <source>
        <dbReference type="ARBA" id="ARBA00022792"/>
    </source>
</evidence>
<dbReference type="SUPFAM" id="SSF103506">
    <property type="entry name" value="Mitochondrial carrier"/>
    <property type="match status" value="1"/>
</dbReference>
<dbReference type="PANTHER" id="PTHR24089">
    <property type="entry name" value="SOLUTE CARRIER FAMILY 25"/>
    <property type="match status" value="1"/>
</dbReference>
<dbReference type="PRINTS" id="PR00928">
    <property type="entry name" value="GRAVESDC"/>
</dbReference>
<dbReference type="AlphaFoldDB" id="A0A812DU36"/>
<evidence type="ECO:0000256" key="3">
    <source>
        <dbReference type="ARBA" id="ARBA00022448"/>
    </source>
</evidence>
<evidence type="ECO:0000313" key="11">
    <source>
        <dbReference type="EMBL" id="CAE1309010.1"/>
    </source>
</evidence>
<protein>
    <submittedName>
        <fullName evidence="11">SLC25A16</fullName>
    </submittedName>
</protein>
<dbReference type="GO" id="GO:0055085">
    <property type="term" value="P:transmembrane transport"/>
    <property type="evidence" value="ECO:0007669"/>
    <property type="project" value="InterPro"/>
</dbReference>
<dbReference type="InterPro" id="IPR002167">
    <property type="entry name" value="GDC-like"/>
</dbReference>
<comment type="subcellular location">
    <subcellularLocation>
        <location evidence="1">Mitochondrion inner membrane</location>
        <topology evidence="1">Multi-pass membrane protein</topology>
    </subcellularLocation>
</comment>
<evidence type="ECO:0000256" key="10">
    <source>
        <dbReference type="RuleBase" id="RU000488"/>
    </source>
</evidence>
<name>A0A812DU36_ACAPH</name>
<evidence type="ECO:0000256" key="8">
    <source>
        <dbReference type="ARBA" id="ARBA00023136"/>
    </source>
</evidence>
<gene>
    <name evidence="11" type="ORF">SPHA_60822</name>
</gene>
<keyword evidence="4 9" id="KW-0812">Transmembrane</keyword>
<feature type="repeat" description="Solcar" evidence="9">
    <location>
        <begin position="225"/>
        <end position="316"/>
    </location>
</feature>
<comment type="similarity">
    <text evidence="2 10">Belongs to the mitochondrial carrier (TC 2.A.29) family.</text>
</comment>
<evidence type="ECO:0000256" key="5">
    <source>
        <dbReference type="ARBA" id="ARBA00022737"/>
    </source>
</evidence>
<evidence type="ECO:0000256" key="9">
    <source>
        <dbReference type="PROSITE-ProRule" id="PRU00282"/>
    </source>
</evidence>
<dbReference type="Proteomes" id="UP000597762">
    <property type="component" value="Unassembled WGS sequence"/>
</dbReference>
<dbReference type="InterPro" id="IPR018108">
    <property type="entry name" value="MCP_transmembrane"/>
</dbReference>
<keyword evidence="7" id="KW-0496">Mitochondrion</keyword>
<evidence type="ECO:0000256" key="7">
    <source>
        <dbReference type="ARBA" id="ARBA00023128"/>
    </source>
</evidence>
<dbReference type="GO" id="GO:0005743">
    <property type="term" value="C:mitochondrial inner membrane"/>
    <property type="evidence" value="ECO:0007669"/>
    <property type="project" value="UniProtKB-SubCell"/>
</dbReference>
<feature type="repeat" description="Solcar" evidence="9">
    <location>
        <begin position="21"/>
        <end position="107"/>
    </location>
</feature>
<proteinExistence type="inferred from homology"/>
<evidence type="ECO:0000313" key="12">
    <source>
        <dbReference type="Proteomes" id="UP000597762"/>
    </source>
</evidence>
<evidence type="ECO:0000256" key="2">
    <source>
        <dbReference type="ARBA" id="ARBA00006375"/>
    </source>
</evidence>
<keyword evidence="5" id="KW-0677">Repeat</keyword>
<accession>A0A812DU36</accession>
<sequence>MTASAGSGTSPPLSLPTTNFGNTWKTFVAGGIAGCCAKTTVAPLDRVKILLQAHNRHYRHLGVFSSLHHVIQKEGFVGLYKGNGVQMLRIFPYSAIQFAAYEEFKKIFKSVTNCHSHVVKLTAGSLAGMVAVVVTYPLDVVRARLAFQVKGEHLYFGIVDTMKSMMHLEGGTSALYKGMVPSILGISPYAGLSFTCFEMLKNFCLDYFPDTLGRQCHKNTGSVVLVLPAKLLCGALAGVIAQTTAYPLDVVRRRMQLSRMLPESHKYDQGWLRTLLVIYREDGVSNGLFRGLTVNYIRVIPTVAVSFATYETAKQILGLDTGVDR</sequence>
<dbReference type="Gene3D" id="1.50.40.10">
    <property type="entry name" value="Mitochondrial carrier domain"/>
    <property type="match status" value="1"/>
</dbReference>
<dbReference type="InterPro" id="IPR023395">
    <property type="entry name" value="MCP_dom_sf"/>
</dbReference>